<organism evidence="6 7">
    <name type="scientific">Acinetobacter septicus</name>
    <dbReference type="NCBI Taxonomy" id="465797"/>
    <lineage>
        <taxon>Bacteria</taxon>
        <taxon>Pseudomonadati</taxon>
        <taxon>Pseudomonadota</taxon>
        <taxon>Gammaproteobacteria</taxon>
        <taxon>Moraxellales</taxon>
        <taxon>Moraxellaceae</taxon>
        <taxon>Acinetobacter</taxon>
    </lineage>
</organism>
<proteinExistence type="inferred from homology"/>
<sequence>MINFKDVSGITIERLGEHGLKALRISNSFCDALIAFQGAQVLEFHLKHQTQTQALLWLSELNSYQPAKAIRGGIPLCFPWFGGHPEEKSYPSHGFARNLDWQLMDMNLTASGHQLLFELRDSILTRRYWDAAFVLQMSIDCGETLQFRFNLTNIDQKTIEFNFAWHSYFAVNAATATITGLAGLSYIDQLQQHQEKIQLEQQLEFDTETDRIYPLTNGTIILADQDNRPLSIQSNAPSAVIWNPWIEKAARLNDMPDHAWQDFVCIESAELRILPQQVEPGKSYTYQLEIKNA</sequence>
<comment type="similarity">
    <text evidence="2 4">Belongs to the glucose-6-phosphate 1-epimerase family.</text>
</comment>
<dbReference type="InterPro" id="IPR025532">
    <property type="entry name" value="G6P_1-epimerase"/>
</dbReference>
<dbReference type="InterPro" id="IPR011013">
    <property type="entry name" value="Gal_mutarotase_sf_dom"/>
</dbReference>
<feature type="active site" evidence="5">
    <location>
        <position position="166"/>
    </location>
</feature>
<feature type="active site" evidence="5">
    <location>
        <position position="267"/>
    </location>
</feature>
<dbReference type="EC" id="5.1.3.15" evidence="4"/>
<dbReference type="AlphaFoldDB" id="A0ABD7F0U5"/>
<accession>A0ABD7F0U5</accession>
<dbReference type="InterPro" id="IPR014718">
    <property type="entry name" value="GH-type_carb-bd"/>
</dbReference>
<evidence type="ECO:0000256" key="2">
    <source>
        <dbReference type="ARBA" id="ARBA00005866"/>
    </source>
</evidence>
<dbReference type="RefSeq" id="WP_005001685.1">
    <property type="nucleotide sequence ID" value="NZ_CP079898.1"/>
</dbReference>
<dbReference type="PANTHER" id="PTHR11122:SF13">
    <property type="entry name" value="GLUCOSE-6-PHOSPHATE 1-EPIMERASE"/>
    <property type="match status" value="1"/>
</dbReference>
<dbReference type="EMBL" id="CP079898">
    <property type="protein sequence ID" value="QXZ21988.1"/>
    <property type="molecule type" value="Genomic_DNA"/>
</dbReference>
<comment type="catalytic activity">
    <reaction evidence="1">
        <text>alpha-D-glucose 6-phosphate = beta-D-glucose 6-phosphate</text>
        <dbReference type="Rhea" id="RHEA:16249"/>
        <dbReference type="ChEBI" id="CHEBI:58225"/>
        <dbReference type="ChEBI" id="CHEBI:58247"/>
        <dbReference type="EC" id="5.1.3.15"/>
    </reaction>
</comment>
<keyword evidence="3 4" id="KW-0413">Isomerase</keyword>
<dbReference type="PANTHER" id="PTHR11122">
    <property type="entry name" value="APOSPORY-ASSOCIATED PROTEIN C-RELATED"/>
    <property type="match status" value="1"/>
</dbReference>
<dbReference type="Gene3D" id="2.70.98.10">
    <property type="match status" value="1"/>
</dbReference>
<evidence type="ECO:0000313" key="7">
    <source>
        <dbReference type="Proteomes" id="UP000827069"/>
    </source>
</evidence>
<dbReference type="Proteomes" id="UP000827069">
    <property type="component" value="Chromosome"/>
</dbReference>
<dbReference type="InterPro" id="IPR008183">
    <property type="entry name" value="Aldose_1/G6P_1-epimerase"/>
</dbReference>
<reference evidence="6 7" key="1">
    <citation type="submission" date="2021-07" db="EMBL/GenBank/DDBJ databases">
        <title>FDA dAtabase for Regulatory Grade micrObial Sequences (FDA-ARGOS): Supporting development and validation of Infectious Disease Dx tests.</title>
        <authorList>
            <person name="Sproer C."/>
            <person name="Gronow S."/>
            <person name="Severitt S."/>
            <person name="Schroder I."/>
            <person name="Tallon L."/>
            <person name="Sadzewicz L."/>
            <person name="Zhao X."/>
            <person name="Boylan J."/>
            <person name="Ott S."/>
            <person name="Bowen H."/>
            <person name="Vavikolanu K."/>
            <person name="Mehta A."/>
            <person name="Aluvathingal J."/>
            <person name="Nadendla S."/>
            <person name="Lowell S."/>
            <person name="Myers T."/>
            <person name="Yan Y."/>
        </authorList>
    </citation>
    <scope>NUCLEOTIDE SEQUENCE [LARGE SCALE GENOMIC DNA]</scope>
    <source>
        <strain evidence="6 7">FDAARGOS_1401</strain>
    </source>
</reference>
<protein>
    <recommendedName>
        <fullName evidence="4">Putative glucose-6-phosphate 1-epimerase</fullName>
        <ecNumber evidence="4">5.1.3.15</ecNumber>
    </recommendedName>
</protein>
<evidence type="ECO:0000256" key="5">
    <source>
        <dbReference type="PIRSR" id="PIRSR016020-1"/>
    </source>
</evidence>
<name>A0ABD7F0U5_9GAMM</name>
<evidence type="ECO:0000313" key="6">
    <source>
        <dbReference type="EMBL" id="QXZ21988.1"/>
    </source>
</evidence>
<dbReference type="Pfam" id="PF01263">
    <property type="entry name" value="Aldose_epim"/>
    <property type="match status" value="1"/>
</dbReference>
<dbReference type="SUPFAM" id="SSF74650">
    <property type="entry name" value="Galactose mutarotase-like"/>
    <property type="match status" value="1"/>
</dbReference>
<keyword evidence="7" id="KW-1185">Reference proteome</keyword>
<evidence type="ECO:0000256" key="3">
    <source>
        <dbReference type="ARBA" id="ARBA00023235"/>
    </source>
</evidence>
<evidence type="ECO:0000256" key="1">
    <source>
        <dbReference type="ARBA" id="ARBA00001096"/>
    </source>
</evidence>
<dbReference type="CDD" id="cd09020">
    <property type="entry name" value="D-hex-6-P-epi_like"/>
    <property type="match status" value="1"/>
</dbReference>
<dbReference type="PIRSF" id="PIRSF016020">
    <property type="entry name" value="PHexose_mutarotase"/>
    <property type="match status" value="1"/>
</dbReference>
<dbReference type="GO" id="GO:0030246">
    <property type="term" value="F:carbohydrate binding"/>
    <property type="evidence" value="ECO:0007669"/>
    <property type="project" value="UniProtKB-UniRule"/>
</dbReference>
<gene>
    <name evidence="6" type="ORF">I6L31_09345</name>
</gene>
<evidence type="ECO:0000256" key="4">
    <source>
        <dbReference type="PIRNR" id="PIRNR016020"/>
    </source>
</evidence>
<dbReference type="GO" id="GO:0047938">
    <property type="term" value="F:glucose-6-phosphate 1-epimerase activity"/>
    <property type="evidence" value="ECO:0007669"/>
    <property type="project" value="UniProtKB-UniRule"/>
</dbReference>